<reference evidence="14" key="1">
    <citation type="submission" date="2023-06" db="EMBL/GenBank/DDBJ databases">
        <title>Genomic analysis of the entomopathogenic nematode Steinernema hermaphroditum.</title>
        <authorList>
            <person name="Schwarz E.M."/>
            <person name="Heppert J.K."/>
            <person name="Baniya A."/>
            <person name="Schwartz H.T."/>
            <person name="Tan C.-H."/>
            <person name="Antoshechkin I."/>
            <person name="Sternberg P.W."/>
            <person name="Goodrich-Blair H."/>
            <person name="Dillman A.R."/>
        </authorList>
    </citation>
    <scope>NUCLEOTIDE SEQUENCE</scope>
    <source>
        <strain evidence="14">PS9179</strain>
        <tissue evidence="14">Whole animal</tissue>
    </source>
</reference>
<dbReference type="InterPro" id="IPR001506">
    <property type="entry name" value="Peptidase_M12A"/>
</dbReference>
<keyword evidence="1" id="KW-0245">EGF-like domain</keyword>
<evidence type="ECO:0000256" key="9">
    <source>
        <dbReference type="PROSITE-ProRule" id="PRU01211"/>
    </source>
</evidence>
<dbReference type="PANTHER" id="PTHR10127:SF780">
    <property type="entry name" value="METALLOENDOPEPTIDASE"/>
    <property type="match status" value="1"/>
</dbReference>
<feature type="binding site" evidence="9">
    <location>
        <position position="230"/>
    </location>
    <ligand>
        <name>Zn(2+)</name>
        <dbReference type="ChEBI" id="CHEBI:29105"/>
        <note>catalytic</note>
    </ligand>
</feature>
<keyword evidence="10" id="KW-0732">Signal</keyword>
<evidence type="ECO:0000256" key="4">
    <source>
        <dbReference type="ARBA" id="ARBA00022801"/>
    </source>
</evidence>
<dbReference type="InterPro" id="IPR001304">
    <property type="entry name" value="C-type_lectin-like"/>
</dbReference>
<dbReference type="Gene3D" id="3.40.390.10">
    <property type="entry name" value="Collagenase (Catalytic Domain)"/>
    <property type="match status" value="1"/>
</dbReference>
<protein>
    <recommendedName>
        <fullName evidence="10">Metalloendopeptidase</fullName>
        <ecNumber evidence="10">3.4.24.-</ecNumber>
    </recommendedName>
</protein>
<gene>
    <name evidence="14" type="ORF">QR680_016061</name>
</gene>
<evidence type="ECO:0000256" key="7">
    <source>
        <dbReference type="ARBA" id="ARBA00023157"/>
    </source>
</evidence>
<evidence type="ECO:0000256" key="1">
    <source>
        <dbReference type="ARBA" id="ARBA00022536"/>
    </source>
</evidence>
<dbReference type="GO" id="GO:0008270">
    <property type="term" value="F:zinc ion binding"/>
    <property type="evidence" value="ECO:0007669"/>
    <property type="project" value="UniProtKB-UniRule"/>
</dbReference>
<keyword evidence="7" id="KW-1015">Disulfide bond</keyword>
<dbReference type="CDD" id="cd04280">
    <property type="entry name" value="ZnMc_astacin_like"/>
    <property type="match status" value="1"/>
</dbReference>
<dbReference type="SUPFAM" id="SSF49854">
    <property type="entry name" value="Spermadhesin, CUB domain"/>
    <property type="match status" value="1"/>
</dbReference>
<dbReference type="Pfam" id="PF00059">
    <property type="entry name" value="Lectin_C"/>
    <property type="match status" value="1"/>
</dbReference>
<accession>A0AA39H9W8</accession>
<evidence type="ECO:0000259" key="11">
    <source>
        <dbReference type="PROSITE" id="PS01180"/>
    </source>
</evidence>
<dbReference type="SUPFAM" id="SSF56436">
    <property type="entry name" value="C-type lectin-like"/>
    <property type="match status" value="1"/>
</dbReference>
<keyword evidence="5 9" id="KW-0862">Zinc</keyword>
<dbReference type="PANTHER" id="PTHR10127">
    <property type="entry name" value="DISCOIDIN, CUB, EGF, LAMININ , AND ZINC METALLOPROTEASE DOMAIN CONTAINING"/>
    <property type="match status" value="1"/>
</dbReference>
<feature type="binding site" evidence="9">
    <location>
        <position position="240"/>
    </location>
    <ligand>
        <name>Zn(2+)</name>
        <dbReference type="ChEBI" id="CHEBI:29105"/>
        <note>catalytic</note>
    </ligand>
</feature>
<evidence type="ECO:0000259" key="13">
    <source>
        <dbReference type="PROSITE" id="PS51864"/>
    </source>
</evidence>
<dbReference type="GO" id="GO:0004222">
    <property type="term" value="F:metalloendopeptidase activity"/>
    <property type="evidence" value="ECO:0007669"/>
    <property type="project" value="UniProtKB-UniRule"/>
</dbReference>
<evidence type="ECO:0000256" key="5">
    <source>
        <dbReference type="ARBA" id="ARBA00022833"/>
    </source>
</evidence>
<evidence type="ECO:0000256" key="2">
    <source>
        <dbReference type="ARBA" id="ARBA00022670"/>
    </source>
</evidence>
<dbReference type="Proteomes" id="UP001175271">
    <property type="component" value="Unassembled WGS sequence"/>
</dbReference>
<feature type="binding site" evidence="9">
    <location>
        <position position="234"/>
    </location>
    <ligand>
        <name>Zn(2+)</name>
        <dbReference type="ChEBI" id="CHEBI:29105"/>
        <note>catalytic</note>
    </ligand>
</feature>
<dbReference type="Gene3D" id="3.10.100.10">
    <property type="entry name" value="Mannose-Binding Protein A, subunit A"/>
    <property type="match status" value="1"/>
</dbReference>
<comment type="caution">
    <text evidence="14">The sequence shown here is derived from an EMBL/GenBank/DDBJ whole genome shotgun (WGS) entry which is preliminary data.</text>
</comment>
<feature type="active site" evidence="9">
    <location>
        <position position="231"/>
    </location>
</feature>
<evidence type="ECO:0000313" key="15">
    <source>
        <dbReference type="Proteomes" id="UP001175271"/>
    </source>
</evidence>
<feature type="domain" description="CUB" evidence="11">
    <location>
        <begin position="383"/>
        <end position="509"/>
    </location>
</feature>
<keyword evidence="2 9" id="KW-0645">Protease</keyword>
<dbReference type="SUPFAM" id="SSF55486">
    <property type="entry name" value="Metalloproteases ('zincins'), catalytic domain"/>
    <property type="match status" value="1"/>
</dbReference>
<dbReference type="InterPro" id="IPR016186">
    <property type="entry name" value="C-type_lectin-like/link_sf"/>
</dbReference>
<dbReference type="PROSITE" id="PS01186">
    <property type="entry name" value="EGF_2"/>
    <property type="match status" value="1"/>
</dbReference>
<comment type="cofactor">
    <cofactor evidence="9 10">
        <name>Zn(2+)</name>
        <dbReference type="ChEBI" id="CHEBI:29105"/>
    </cofactor>
    <text evidence="9 10">Binds 1 zinc ion per subunit.</text>
</comment>
<feature type="domain" description="Peptidase M12A" evidence="13">
    <location>
        <begin position="127"/>
        <end position="336"/>
    </location>
</feature>
<dbReference type="Pfam" id="PF01400">
    <property type="entry name" value="Astacin"/>
    <property type="match status" value="1"/>
</dbReference>
<dbReference type="EMBL" id="JAUCMV010000004">
    <property type="protein sequence ID" value="KAK0401946.1"/>
    <property type="molecule type" value="Genomic_DNA"/>
</dbReference>
<dbReference type="PROSITE" id="PS50041">
    <property type="entry name" value="C_TYPE_LECTIN_2"/>
    <property type="match status" value="1"/>
</dbReference>
<name>A0AA39H9W8_9BILA</name>
<organism evidence="14 15">
    <name type="scientific">Steinernema hermaphroditum</name>
    <dbReference type="NCBI Taxonomy" id="289476"/>
    <lineage>
        <taxon>Eukaryota</taxon>
        <taxon>Metazoa</taxon>
        <taxon>Ecdysozoa</taxon>
        <taxon>Nematoda</taxon>
        <taxon>Chromadorea</taxon>
        <taxon>Rhabditida</taxon>
        <taxon>Tylenchina</taxon>
        <taxon>Panagrolaimomorpha</taxon>
        <taxon>Strongyloidoidea</taxon>
        <taxon>Steinernematidae</taxon>
        <taxon>Steinernema</taxon>
    </lineage>
</organism>
<dbReference type="InterPro" id="IPR000859">
    <property type="entry name" value="CUB_dom"/>
</dbReference>
<dbReference type="CDD" id="cd00037">
    <property type="entry name" value="CLECT"/>
    <property type="match status" value="1"/>
</dbReference>
<keyword evidence="3 9" id="KW-0479">Metal-binding</keyword>
<sequence length="645" mass="72921">MRTVAILFALFASSCALSFVERKELLQQNYPEFKDIDAIAEVIAQHKARVEPRLQVEQNDREQDGRKRAVENMEKHMRPLPDAEALSIPEINAELGLDDIMVEGDIMMTLDEIKKYYGQEGHRSKRQAFQGEGYPGTLWNGTINYGFDPRFEGGEEAQDLVDRGVAFWQEHTCVRFHKVDNIMRPPKSDNPLLLFHSRSGCGSRVGRNSDVHLQAISIGPKCHQISAVTHEIAHALGFIHEQQRCDRNDYIKVDIDNVIETERKMNYDQYSRNDNNNYGKQYDYRGIMHYFDTAFTKQRGEKTMYALNPDYQPSIGGEELPGFGDIYEMNTLYSCYDKCKNSGTVCQNEGRPNPNNCAVCQCPSGFGGKDCSERQAPSQGLTCGETLEASYKWQTLSVNKVVGNGRATLANKTDPYQCTWHVKAPEGKKVQYIVSYVGHGDNDDSLCYPRCSLGGLSIKGIEKTWLPGGMRVCCTTQFNKTVTTASNLLVIQPWNVETYTDFTIQYKIEGEAPATPAPTKAPVKSYRYGPYIFVSTGMSFNDANAFCQSEGYHLLSIHSKDLEGRMQQVFKLLDPQIDSVFWFGLRKPQGVSSKFSWTDGSNVDYTNWTKGLPRATQQEECGAYWSPSWVALPCHYKQPFVCDKS</sequence>
<dbReference type="SMART" id="SM00235">
    <property type="entry name" value="ZnMc"/>
    <property type="match status" value="1"/>
</dbReference>
<dbReference type="InterPro" id="IPR024079">
    <property type="entry name" value="MetalloPept_cat_dom_sf"/>
</dbReference>
<dbReference type="AlphaFoldDB" id="A0AA39H9W8"/>
<feature type="domain" description="C-type lectin" evidence="12">
    <location>
        <begin position="526"/>
        <end position="643"/>
    </location>
</feature>
<dbReference type="PROSITE" id="PS51864">
    <property type="entry name" value="ASTACIN"/>
    <property type="match status" value="1"/>
</dbReference>
<evidence type="ECO:0000256" key="6">
    <source>
        <dbReference type="ARBA" id="ARBA00023049"/>
    </source>
</evidence>
<evidence type="ECO:0000256" key="3">
    <source>
        <dbReference type="ARBA" id="ARBA00022723"/>
    </source>
</evidence>
<keyword evidence="15" id="KW-1185">Reference proteome</keyword>
<dbReference type="GO" id="GO:0006508">
    <property type="term" value="P:proteolysis"/>
    <property type="evidence" value="ECO:0007669"/>
    <property type="project" value="UniProtKB-KW"/>
</dbReference>
<dbReference type="PROSITE" id="PS00022">
    <property type="entry name" value="EGF_1"/>
    <property type="match status" value="1"/>
</dbReference>
<proteinExistence type="predicted"/>
<dbReference type="PRINTS" id="PR00480">
    <property type="entry name" value="ASTACIN"/>
</dbReference>
<dbReference type="InterPro" id="IPR006026">
    <property type="entry name" value="Peptidase_Metallo"/>
</dbReference>
<dbReference type="InterPro" id="IPR034035">
    <property type="entry name" value="Astacin-like_dom"/>
</dbReference>
<dbReference type="PROSITE" id="PS51257">
    <property type="entry name" value="PROKAR_LIPOPROTEIN"/>
    <property type="match status" value="1"/>
</dbReference>
<dbReference type="InterPro" id="IPR000742">
    <property type="entry name" value="EGF"/>
</dbReference>
<feature type="chain" id="PRO_5041484550" description="Metalloendopeptidase" evidence="10">
    <location>
        <begin position="17"/>
        <end position="645"/>
    </location>
</feature>
<comment type="caution">
    <text evidence="8">Lacks conserved residue(s) required for the propagation of feature annotation.</text>
</comment>
<dbReference type="PROSITE" id="PS01180">
    <property type="entry name" value="CUB"/>
    <property type="match status" value="1"/>
</dbReference>
<dbReference type="InterPro" id="IPR016187">
    <property type="entry name" value="CTDL_fold"/>
</dbReference>
<dbReference type="SMART" id="SM00034">
    <property type="entry name" value="CLECT"/>
    <property type="match status" value="1"/>
</dbReference>
<evidence type="ECO:0000313" key="14">
    <source>
        <dbReference type="EMBL" id="KAK0401946.1"/>
    </source>
</evidence>
<keyword evidence="4 9" id="KW-0378">Hydrolase</keyword>
<dbReference type="InterPro" id="IPR035914">
    <property type="entry name" value="Sperma_CUB_dom_sf"/>
</dbReference>
<dbReference type="EC" id="3.4.24.-" evidence="10"/>
<keyword evidence="6 9" id="KW-0482">Metalloprotease</keyword>
<evidence type="ECO:0000259" key="12">
    <source>
        <dbReference type="PROSITE" id="PS50041"/>
    </source>
</evidence>
<feature type="signal peptide" evidence="10">
    <location>
        <begin position="1"/>
        <end position="16"/>
    </location>
</feature>
<evidence type="ECO:0000256" key="10">
    <source>
        <dbReference type="RuleBase" id="RU361183"/>
    </source>
</evidence>
<evidence type="ECO:0000256" key="8">
    <source>
        <dbReference type="PROSITE-ProRule" id="PRU00059"/>
    </source>
</evidence>